<evidence type="ECO:0000259" key="1">
    <source>
        <dbReference type="PROSITE" id="PS51736"/>
    </source>
</evidence>
<accession>A0ABN2M1X7</accession>
<dbReference type="InterPro" id="IPR011109">
    <property type="entry name" value="DNA_bind_recombinase_dom"/>
</dbReference>
<dbReference type="InterPro" id="IPR006119">
    <property type="entry name" value="Resolv_N"/>
</dbReference>
<dbReference type="InterPro" id="IPR050639">
    <property type="entry name" value="SSR_resolvase"/>
</dbReference>
<protein>
    <recommendedName>
        <fullName evidence="1">Resolvase/invertase-type recombinase catalytic domain-containing protein</fullName>
    </recommendedName>
</protein>
<dbReference type="Pfam" id="PF07508">
    <property type="entry name" value="Recombinase"/>
    <property type="match status" value="1"/>
</dbReference>
<dbReference type="Gene3D" id="3.90.1750.20">
    <property type="entry name" value="Putative Large Serine Recombinase, Chain B, Domain 2"/>
    <property type="match status" value="1"/>
</dbReference>
<gene>
    <name evidence="2" type="ORF">GCM10009811_32690</name>
</gene>
<dbReference type="PROSITE" id="PS51736">
    <property type="entry name" value="RECOMBINASES_3"/>
    <property type="match status" value="1"/>
</dbReference>
<dbReference type="EMBL" id="BAAAPO010000053">
    <property type="protein sequence ID" value="GAA1806612.1"/>
    <property type="molecule type" value="Genomic_DNA"/>
</dbReference>
<dbReference type="PANTHER" id="PTHR30461">
    <property type="entry name" value="DNA-INVERTASE FROM LAMBDOID PROPHAGE"/>
    <property type="match status" value="1"/>
</dbReference>
<dbReference type="SUPFAM" id="SSF53041">
    <property type="entry name" value="Resolvase-like"/>
    <property type="match status" value="1"/>
</dbReference>
<dbReference type="InterPro" id="IPR036162">
    <property type="entry name" value="Resolvase-like_N_sf"/>
</dbReference>
<keyword evidence="3" id="KW-1185">Reference proteome</keyword>
<feature type="domain" description="Resolvase/invertase-type recombinase catalytic" evidence="1">
    <location>
        <begin position="1"/>
        <end position="73"/>
    </location>
</feature>
<dbReference type="Pfam" id="PF00239">
    <property type="entry name" value="Resolvase"/>
    <property type="match status" value="1"/>
</dbReference>
<proteinExistence type="predicted"/>
<organism evidence="2 3">
    <name type="scientific">Nostocoides veronense</name>
    <dbReference type="NCBI Taxonomy" id="330836"/>
    <lineage>
        <taxon>Bacteria</taxon>
        <taxon>Bacillati</taxon>
        <taxon>Actinomycetota</taxon>
        <taxon>Actinomycetes</taxon>
        <taxon>Micrococcales</taxon>
        <taxon>Intrasporangiaceae</taxon>
        <taxon>Nostocoides</taxon>
    </lineage>
</organism>
<dbReference type="RefSeq" id="WP_344088027.1">
    <property type="nucleotide sequence ID" value="NZ_BAAAPO010000053.1"/>
</dbReference>
<dbReference type="InterPro" id="IPR038109">
    <property type="entry name" value="DNA_bind_recomb_sf"/>
</dbReference>
<evidence type="ECO:0000313" key="3">
    <source>
        <dbReference type="Proteomes" id="UP001499938"/>
    </source>
</evidence>
<sequence length="146" mass="16438">MVGRRQEQVLADLWRAKGRAYSCAQGEDANLHEDPDDPSRRLIRQVLGAVSEYERAMVRLRLRNGRRRKAERGGYAYGSPPLGKRTEGAALVDDPEEAATVARIHALHGQRMSLRQIADTLTAEGRPTKRGGRWRPLTVSRVVQRN</sequence>
<dbReference type="PANTHER" id="PTHR30461:SF23">
    <property type="entry name" value="DNA RECOMBINASE-RELATED"/>
    <property type="match status" value="1"/>
</dbReference>
<evidence type="ECO:0000313" key="2">
    <source>
        <dbReference type="EMBL" id="GAA1806612.1"/>
    </source>
</evidence>
<comment type="caution">
    <text evidence="2">The sequence shown here is derived from an EMBL/GenBank/DDBJ whole genome shotgun (WGS) entry which is preliminary data.</text>
</comment>
<name>A0ABN2M1X7_9MICO</name>
<reference evidence="2 3" key="1">
    <citation type="journal article" date="2019" name="Int. J. Syst. Evol. Microbiol.">
        <title>The Global Catalogue of Microorganisms (GCM) 10K type strain sequencing project: providing services to taxonomists for standard genome sequencing and annotation.</title>
        <authorList>
            <consortium name="The Broad Institute Genomics Platform"/>
            <consortium name="The Broad Institute Genome Sequencing Center for Infectious Disease"/>
            <person name="Wu L."/>
            <person name="Ma J."/>
        </authorList>
    </citation>
    <scope>NUCLEOTIDE SEQUENCE [LARGE SCALE GENOMIC DNA]</scope>
    <source>
        <strain evidence="2 3">JCM 15592</strain>
    </source>
</reference>
<dbReference type="Proteomes" id="UP001499938">
    <property type="component" value="Unassembled WGS sequence"/>
</dbReference>